<reference evidence="4" key="1">
    <citation type="journal article" date="2019" name="Int. J. Syst. Evol. Microbiol.">
        <title>The Global Catalogue of Microorganisms (GCM) 10K type strain sequencing project: providing services to taxonomists for standard genome sequencing and annotation.</title>
        <authorList>
            <consortium name="The Broad Institute Genomics Platform"/>
            <consortium name="The Broad Institute Genome Sequencing Center for Infectious Disease"/>
            <person name="Wu L."/>
            <person name="Ma J."/>
        </authorList>
    </citation>
    <scope>NUCLEOTIDE SEQUENCE [LARGE SCALE GENOMIC DNA]</scope>
    <source>
        <strain evidence="4">CCUG 66188</strain>
    </source>
</reference>
<dbReference type="Gene3D" id="3.40.190.10">
    <property type="entry name" value="Periplasmic binding protein-like II"/>
    <property type="match status" value="1"/>
</dbReference>
<dbReference type="EMBL" id="JBHSWG010000003">
    <property type="protein sequence ID" value="MFC6761932.1"/>
    <property type="molecule type" value="Genomic_DNA"/>
</dbReference>
<keyword evidence="2" id="KW-0732">Signal</keyword>
<accession>A0ABW2B8Z3</accession>
<dbReference type="Proteomes" id="UP001596353">
    <property type="component" value="Unassembled WGS sequence"/>
</dbReference>
<proteinExistence type="inferred from homology"/>
<dbReference type="Pfam" id="PF03401">
    <property type="entry name" value="TctC"/>
    <property type="match status" value="1"/>
</dbReference>
<dbReference type="PIRSF" id="PIRSF017082">
    <property type="entry name" value="YflP"/>
    <property type="match status" value="1"/>
</dbReference>
<evidence type="ECO:0000313" key="3">
    <source>
        <dbReference type="EMBL" id="MFC6761932.1"/>
    </source>
</evidence>
<sequence>MIFSFTQSLRAAAVACLVTVSATALYAQDSWPAPVEVVMHTKPGGTSDIFIRTLAESLEPAIGQTIVVQNAPGGGGAAQMAKVRSTKPDGLTLGINTLTHFTGMATNLKGTFAPEDFSWIAGVQVDPILYYVRADSPYNTMAEAVAAAKANPGSVSIGGFGPVGSMQNLGTSMIETATGAKFNWIGYESTPDITTALLGGHIDIAVSNLGPTAAFFEADRIKGLGVLNDKRLAGAPDLPTLAEQGIEVDTSWVQVRGVFGPKDMPLELQQQIADAFHDAMKADSYQEYAKSTGVTDSDMGPEEYAKFVETIGAVAVTQLTAAGLLQ</sequence>
<dbReference type="CDD" id="cd07012">
    <property type="entry name" value="PBP2_Bug_TTT"/>
    <property type="match status" value="1"/>
</dbReference>
<protein>
    <submittedName>
        <fullName evidence="3">Bug family tripartite tricarboxylate transporter substrate binding protein</fullName>
    </submittedName>
</protein>
<feature type="signal peptide" evidence="2">
    <location>
        <begin position="1"/>
        <end position="27"/>
    </location>
</feature>
<dbReference type="InterPro" id="IPR005064">
    <property type="entry name" value="BUG"/>
</dbReference>
<dbReference type="Gene3D" id="3.40.190.150">
    <property type="entry name" value="Bordetella uptake gene, domain 1"/>
    <property type="match status" value="1"/>
</dbReference>
<dbReference type="PANTHER" id="PTHR42928">
    <property type="entry name" value="TRICARBOXYLATE-BINDING PROTEIN"/>
    <property type="match status" value="1"/>
</dbReference>
<evidence type="ECO:0000256" key="1">
    <source>
        <dbReference type="ARBA" id="ARBA00006987"/>
    </source>
</evidence>
<comment type="caution">
    <text evidence="3">The sequence shown here is derived from an EMBL/GenBank/DDBJ whole genome shotgun (WGS) entry which is preliminary data.</text>
</comment>
<dbReference type="SUPFAM" id="SSF53850">
    <property type="entry name" value="Periplasmic binding protein-like II"/>
    <property type="match status" value="1"/>
</dbReference>
<comment type="similarity">
    <text evidence="1">Belongs to the UPF0065 (bug) family.</text>
</comment>
<gene>
    <name evidence="3" type="ORF">ACFQFQ_24470</name>
</gene>
<keyword evidence="4" id="KW-1185">Reference proteome</keyword>
<organism evidence="3 4">
    <name type="scientific">Sulfitobacter porphyrae</name>
    <dbReference type="NCBI Taxonomy" id="1246864"/>
    <lineage>
        <taxon>Bacteria</taxon>
        <taxon>Pseudomonadati</taxon>
        <taxon>Pseudomonadota</taxon>
        <taxon>Alphaproteobacteria</taxon>
        <taxon>Rhodobacterales</taxon>
        <taxon>Roseobacteraceae</taxon>
        <taxon>Sulfitobacter</taxon>
    </lineage>
</organism>
<evidence type="ECO:0000256" key="2">
    <source>
        <dbReference type="SAM" id="SignalP"/>
    </source>
</evidence>
<name>A0ABW2B8Z3_9RHOB</name>
<dbReference type="InterPro" id="IPR042100">
    <property type="entry name" value="Bug_dom1"/>
</dbReference>
<feature type="chain" id="PRO_5047422238" evidence="2">
    <location>
        <begin position="28"/>
        <end position="326"/>
    </location>
</feature>
<dbReference type="PANTHER" id="PTHR42928:SF5">
    <property type="entry name" value="BLR1237 PROTEIN"/>
    <property type="match status" value="1"/>
</dbReference>
<evidence type="ECO:0000313" key="4">
    <source>
        <dbReference type="Proteomes" id="UP001596353"/>
    </source>
</evidence>